<proteinExistence type="inferred from homology"/>
<dbReference type="InterPro" id="IPR029001">
    <property type="entry name" value="ITPase-like_fam"/>
</dbReference>
<dbReference type="AlphaFoldDB" id="A0A381S8M0"/>
<organism evidence="3">
    <name type="scientific">marine metagenome</name>
    <dbReference type="NCBI Taxonomy" id="408172"/>
    <lineage>
        <taxon>unclassified sequences</taxon>
        <taxon>metagenomes</taxon>
        <taxon>ecological metagenomes</taxon>
    </lineage>
</organism>
<dbReference type="Gene3D" id="3.90.950.10">
    <property type="match status" value="1"/>
</dbReference>
<dbReference type="CDD" id="cd00555">
    <property type="entry name" value="Maf"/>
    <property type="match status" value="1"/>
</dbReference>
<dbReference type="PANTHER" id="PTHR43213">
    <property type="entry name" value="BIFUNCTIONAL DTTP/UTP PYROPHOSPHATASE/METHYLTRANSFERASE PROTEIN-RELATED"/>
    <property type="match status" value="1"/>
</dbReference>
<accession>A0A381S8M0</accession>
<dbReference type="InterPro" id="IPR003697">
    <property type="entry name" value="Maf-like"/>
</dbReference>
<comment type="cofactor">
    <cofactor evidence="1">
        <name>a divalent metal cation</name>
        <dbReference type="ChEBI" id="CHEBI:60240"/>
    </cofactor>
</comment>
<evidence type="ECO:0000313" key="3">
    <source>
        <dbReference type="EMBL" id="SUZ99658.1"/>
    </source>
</evidence>
<dbReference type="NCBIfam" id="TIGR00172">
    <property type="entry name" value="maf"/>
    <property type="match status" value="1"/>
</dbReference>
<dbReference type="SUPFAM" id="SSF52972">
    <property type="entry name" value="ITPase-like"/>
    <property type="match status" value="1"/>
</dbReference>
<gene>
    <name evidence="3" type="ORF">METZ01_LOCUS52512</name>
</gene>
<keyword evidence="2" id="KW-0378">Hydrolase</keyword>
<dbReference type="GO" id="GO:0047429">
    <property type="term" value="F:nucleoside triphosphate diphosphatase activity"/>
    <property type="evidence" value="ECO:0007669"/>
    <property type="project" value="InterPro"/>
</dbReference>
<evidence type="ECO:0000256" key="1">
    <source>
        <dbReference type="ARBA" id="ARBA00001968"/>
    </source>
</evidence>
<dbReference type="EMBL" id="UINC01002724">
    <property type="protein sequence ID" value="SUZ99658.1"/>
    <property type="molecule type" value="Genomic_DNA"/>
</dbReference>
<dbReference type="Pfam" id="PF02545">
    <property type="entry name" value="Maf"/>
    <property type="match status" value="1"/>
</dbReference>
<evidence type="ECO:0000256" key="2">
    <source>
        <dbReference type="ARBA" id="ARBA00022801"/>
    </source>
</evidence>
<dbReference type="HAMAP" id="MF_00528">
    <property type="entry name" value="Maf"/>
    <property type="match status" value="1"/>
</dbReference>
<dbReference type="PIRSF" id="PIRSF006305">
    <property type="entry name" value="Maf"/>
    <property type="match status" value="1"/>
</dbReference>
<dbReference type="PANTHER" id="PTHR43213:SF5">
    <property type="entry name" value="BIFUNCTIONAL DTTP_UTP PYROPHOSPHATASE_METHYLTRANSFERASE PROTEIN-RELATED"/>
    <property type="match status" value="1"/>
</dbReference>
<name>A0A381S8M0_9ZZZZ</name>
<protein>
    <submittedName>
        <fullName evidence="3">Uncharacterized protein</fullName>
    </submittedName>
</protein>
<reference evidence="3" key="1">
    <citation type="submission" date="2018-05" db="EMBL/GenBank/DDBJ databases">
        <authorList>
            <person name="Lanie J.A."/>
            <person name="Ng W.-L."/>
            <person name="Kazmierczak K.M."/>
            <person name="Andrzejewski T.M."/>
            <person name="Davidsen T.M."/>
            <person name="Wayne K.J."/>
            <person name="Tettelin H."/>
            <person name="Glass J.I."/>
            <person name="Rusch D."/>
            <person name="Podicherti R."/>
            <person name="Tsui H.-C.T."/>
            <person name="Winkler M.E."/>
        </authorList>
    </citation>
    <scope>NUCLEOTIDE SEQUENCE</scope>
</reference>
<sequence length="221" mass="23894">MFTRTLSEVLILASGSPRRAEILSGAGFQLDVVPSGIDEKELFSADMDLPCATEYLALSKAKSVSAIRLNRYVLGADTIVVLGHRVLGKPESAVEATAMLKALSDRNHEVITGVAVIDPMGNSRTTSVRTLVTIRGLENDEIAKYVASESPYDKAGGYGIQDRSFAPVTSYDDCYLNVVGLPMCATFELLQESELLRSDMLPRNICHGHKNLQASETVVGE</sequence>